<feature type="transmembrane region" description="Helical" evidence="6">
    <location>
        <begin position="21"/>
        <end position="45"/>
    </location>
</feature>
<evidence type="ECO:0000256" key="6">
    <source>
        <dbReference type="SAM" id="Phobius"/>
    </source>
</evidence>
<organism evidence="8 9">
    <name type="scientific">Magallana gigas</name>
    <name type="common">Pacific oyster</name>
    <name type="synonym">Crassostrea gigas</name>
    <dbReference type="NCBI Taxonomy" id="29159"/>
    <lineage>
        <taxon>Eukaryota</taxon>
        <taxon>Metazoa</taxon>
        <taxon>Spiralia</taxon>
        <taxon>Lophotrochozoa</taxon>
        <taxon>Mollusca</taxon>
        <taxon>Bivalvia</taxon>
        <taxon>Autobranchia</taxon>
        <taxon>Pteriomorphia</taxon>
        <taxon>Ostreida</taxon>
        <taxon>Ostreoidea</taxon>
        <taxon>Ostreidae</taxon>
        <taxon>Magallana</taxon>
    </lineage>
</organism>
<evidence type="ECO:0000259" key="7">
    <source>
        <dbReference type="SMART" id="SM00014"/>
    </source>
</evidence>
<dbReference type="Pfam" id="PF01569">
    <property type="entry name" value="PAP2"/>
    <property type="match status" value="1"/>
</dbReference>
<keyword evidence="4 6" id="KW-1133">Transmembrane helix</keyword>
<evidence type="ECO:0000256" key="5">
    <source>
        <dbReference type="ARBA" id="ARBA00023136"/>
    </source>
</evidence>
<dbReference type="InterPro" id="IPR000326">
    <property type="entry name" value="PAP2/HPO"/>
</dbReference>
<keyword evidence="9" id="KW-1185">Reference proteome</keyword>
<dbReference type="AlphaFoldDB" id="A0A8W8K1P7"/>
<evidence type="ECO:0000313" key="8">
    <source>
        <dbReference type="EnsemblMetazoa" id="G2153.2:cds"/>
    </source>
</evidence>
<evidence type="ECO:0000256" key="3">
    <source>
        <dbReference type="ARBA" id="ARBA00022692"/>
    </source>
</evidence>
<dbReference type="PANTHER" id="PTHR10165">
    <property type="entry name" value="LIPID PHOSPHATE PHOSPHATASE"/>
    <property type="match status" value="1"/>
</dbReference>
<feature type="transmembrane region" description="Helical" evidence="6">
    <location>
        <begin position="209"/>
        <end position="227"/>
    </location>
</feature>
<dbReference type="SUPFAM" id="SSF48317">
    <property type="entry name" value="Acid phosphatase/Vanadium-dependent haloperoxidase"/>
    <property type="match status" value="1"/>
</dbReference>
<keyword evidence="5 6" id="KW-0472">Membrane</keyword>
<evidence type="ECO:0000256" key="2">
    <source>
        <dbReference type="ARBA" id="ARBA00008816"/>
    </source>
</evidence>
<reference evidence="8" key="1">
    <citation type="submission" date="2022-08" db="UniProtKB">
        <authorList>
            <consortium name="EnsemblMetazoa"/>
        </authorList>
    </citation>
    <scope>IDENTIFICATION</scope>
    <source>
        <strain evidence="8">05x7-T-G4-1.051#20</strain>
    </source>
</reference>
<feature type="domain" description="Phosphatidic acid phosphatase type 2/haloperoxidase" evidence="7">
    <location>
        <begin position="138"/>
        <end position="280"/>
    </location>
</feature>
<evidence type="ECO:0000313" key="9">
    <source>
        <dbReference type="Proteomes" id="UP000005408"/>
    </source>
</evidence>
<dbReference type="SMART" id="SM00014">
    <property type="entry name" value="acidPPc"/>
    <property type="match status" value="1"/>
</dbReference>
<dbReference type="Gene3D" id="1.20.144.10">
    <property type="entry name" value="Phosphatidic acid phosphatase type 2/haloperoxidase"/>
    <property type="match status" value="1"/>
</dbReference>
<dbReference type="GO" id="GO:0006644">
    <property type="term" value="P:phospholipid metabolic process"/>
    <property type="evidence" value="ECO:0007669"/>
    <property type="project" value="InterPro"/>
</dbReference>
<dbReference type="InterPro" id="IPR036938">
    <property type="entry name" value="PAP2/HPO_sf"/>
</dbReference>
<evidence type="ECO:0000256" key="4">
    <source>
        <dbReference type="ARBA" id="ARBA00022989"/>
    </source>
</evidence>
<feature type="transmembrane region" description="Helical" evidence="6">
    <location>
        <begin position="239"/>
        <end position="259"/>
    </location>
</feature>
<sequence>MSGTDRRSTESGAAKKQKEPSSLVCVTTFLELMVVAFVITVDILIRLTNIFPLRRQPFSCADETISRQTSRSQFIGFAFDHDLPDSIVYSLSFCLPLFIILAGEVGLWAFAEDRQRTIRVLCQNCRVPQVTRRLVRFVGVFVFGAFTLMVFVDVTKLMTGRLRPNFLELCKINQTACRMNGNLGDDSLCLEKDEMVIKHARSSFPSMDAALSSYAAMFISTYVHGALRSRSVRVLRPFLTVLFCMLSLLCGLVKLGIGSSHWTDIAAGFASGSFIAVYLGRYVLRGFNEHEKTERVFSQLDQILGEQRLLEQLIRELGAPPSLPLQGYQIPRAHTDDRWRSLNNKCSCFFIMALPLMVDYGVGYFRRFAYLPCYHRARKNLSFTLVVTGNIGRMSDDQINENIHRLIGTNFDIMVYGNVLCGRFG</sequence>
<comment type="subcellular location">
    <subcellularLocation>
        <location evidence="1">Membrane</location>
        <topology evidence="1">Multi-pass membrane protein</topology>
    </subcellularLocation>
</comment>
<feature type="transmembrane region" description="Helical" evidence="6">
    <location>
        <begin position="134"/>
        <end position="152"/>
    </location>
</feature>
<dbReference type="GO" id="GO:0046839">
    <property type="term" value="P:phospholipid dephosphorylation"/>
    <property type="evidence" value="ECO:0007669"/>
    <property type="project" value="TreeGrafter"/>
</dbReference>
<protein>
    <recommendedName>
        <fullName evidence="7">Phosphatidic acid phosphatase type 2/haloperoxidase domain-containing protein</fullName>
    </recommendedName>
</protein>
<dbReference type="InterPro" id="IPR043216">
    <property type="entry name" value="PAP-like"/>
</dbReference>
<dbReference type="Proteomes" id="UP000005408">
    <property type="component" value="Unassembled WGS sequence"/>
</dbReference>
<evidence type="ECO:0000256" key="1">
    <source>
        <dbReference type="ARBA" id="ARBA00004141"/>
    </source>
</evidence>
<feature type="transmembrane region" description="Helical" evidence="6">
    <location>
        <begin position="87"/>
        <end position="111"/>
    </location>
</feature>
<dbReference type="PANTHER" id="PTHR10165:SF103">
    <property type="entry name" value="PHOSPHOLIPID PHOSPHATASE HOMOLOG 1.2 HOMOLOG"/>
    <property type="match status" value="1"/>
</dbReference>
<name>A0A8W8K1P7_MAGGI</name>
<feature type="transmembrane region" description="Helical" evidence="6">
    <location>
        <begin position="265"/>
        <end position="284"/>
    </location>
</feature>
<keyword evidence="3 6" id="KW-0812">Transmembrane</keyword>
<dbReference type="GO" id="GO:0007165">
    <property type="term" value="P:signal transduction"/>
    <property type="evidence" value="ECO:0007669"/>
    <property type="project" value="TreeGrafter"/>
</dbReference>
<accession>A0A8W8K1P7</accession>
<dbReference type="EnsemblMetazoa" id="G2153.2">
    <property type="protein sequence ID" value="G2153.2:cds"/>
    <property type="gene ID" value="G2153"/>
</dbReference>
<dbReference type="GO" id="GO:0005886">
    <property type="term" value="C:plasma membrane"/>
    <property type="evidence" value="ECO:0007669"/>
    <property type="project" value="TreeGrafter"/>
</dbReference>
<comment type="similarity">
    <text evidence="2">Belongs to the PA-phosphatase related phosphoesterase family.</text>
</comment>
<proteinExistence type="inferred from homology"/>
<dbReference type="GO" id="GO:0008195">
    <property type="term" value="F:phosphatidate phosphatase activity"/>
    <property type="evidence" value="ECO:0007669"/>
    <property type="project" value="TreeGrafter"/>
</dbReference>